<comment type="caution">
    <text evidence="3">The sequence shown here is derived from an EMBL/GenBank/DDBJ whole genome shotgun (WGS) entry which is preliminary data.</text>
</comment>
<evidence type="ECO:0000313" key="3">
    <source>
        <dbReference type="EMBL" id="CAF4871975.1"/>
    </source>
</evidence>
<dbReference type="Proteomes" id="UP000663848">
    <property type="component" value="Unassembled WGS sequence"/>
</dbReference>
<accession>A0A821TFI8</accession>
<evidence type="ECO:0000313" key="4">
    <source>
        <dbReference type="Proteomes" id="UP000663848"/>
    </source>
</evidence>
<proteinExistence type="predicted"/>
<organism evidence="3 4">
    <name type="scientific">Rotaria socialis</name>
    <dbReference type="NCBI Taxonomy" id="392032"/>
    <lineage>
        <taxon>Eukaryota</taxon>
        <taxon>Metazoa</taxon>
        <taxon>Spiralia</taxon>
        <taxon>Gnathifera</taxon>
        <taxon>Rotifera</taxon>
        <taxon>Eurotatoria</taxon>
        <taxon>Bdelloidea</taxon>
        <taxon>Philodinida</taxon>
        <taxon>Philodinidae</taxon>
        <taxon>Rotaria</taxon>
    </lineage>
</organism>
<keyword evidence="2" id="KW-0812">Transmembrane</keyword>
<name>A0A821TFI8_9BILA</name>
<protein>
    <submittedName>
        <fullName evidence="3">Uncharacterized protein</fullName>
    </submittedName>
</protein>
<dbReference type="EMBL" id="CAJOBR010007976">
    <property type="protein sequence ID" value="CAF4871975.1"/>
    <property type="molecule type" value="Genomic_DNA"/>
</dbReference>
<reference evidence="3" key="1">
    <citation type="submission" date="2021-02" db="EMBL/GenBank/DDBJ databases">
        <authorList>
            <person name="Nowell W R."/>
        </authorList>
    </citation>
    <scope>NUCLEOTIDE SEQUENCE</scope>
</reference>
<dbReference type="AlphaFoldDB" id="A0A821TFI8"/>
<feature type="transmembrane region" description="Helical" evidence="2">
    <location>
        <begin position="25"/>
        <end position="44"/>
    </location>
</feature>
<keyword evidence="2" id="KW-1133">Transmembrane helix</keyword>
<evidence type="ECO:0000256" key="1">
    <source>
        <dbReference type="SAM" id="Coils"/>
    </source>
</evidence>
<sequence length="98" mass="11399">MSNFLAGTIAIKTTDLKDLPFTIQVWSYLMVFLPMLCIPGYAIYKLIITPGKTFDERLQRAVTPEEPILELIQYRLDAAQKQQQKQQQQQQKDKIELL</sequence>
<keyword evidence="1" id="KW-0175">Coiled coil</keyword>
<feature type="coiled-coil region" evidence="1">
    <location>
        <begin position="69"/>
        <end position="98"/>
    </location>
</feature>
<keyword evidence="2" id="KW-0472">Membrane</keyword>
<evidence type="ECO:0000256" key="2">
    <source>
        <dbReference type="SAM" id="Phobius"/>
    </source>
</evidence>
<gene>
    <name evidence="3" type="ORF">QYT958_LOCUS28713</name>
</gene>